<evidence type="ECO:0000256" key="2">
    <source>
        <dbReference type="ARBA" id="ARBA00007809"/>
    </source>
</evidence>
<keyword evidence="7 9" id="KW-1133">Transmembrane helix</keyword>
<dbReference type="InterPro" id="IPR047664">
    <property type="entry name" value="SWEET"/>
</dbReference>
<evidence type="ECO:0000256" key="7">
    <source>
        <dbReference type="ARBA" id="ARBA00022989"/>
    </source>
</evidence>
<dbReference type="GO" id="GO:0016020">
    <property type="term" value="C:membrane"/>
    <property type="evidence" value="ECO:0007669"/>
    <property type="project" value="InterPro"/>
</dbReference>
<comment type="subcellular location">
    <subcellularLocation>
        <location evidence="1">Endomembrane system</location>
        <topology evidence="1">Multi-pass membrane protein</topology>
    </subcellularLocation>
</comment>
<comment type="similarity">
    <text evidence="2">Belongs to the SWEET sugar transporter family.</text>
</comment>
<feature type="non-terminal residue" evidence="10">
    <location>
        <position position="87"/>
    </location>
</feature>
<keyword evidence="6" id="KW-0677">Repeat</keyword>
<dbReference type="OMA" id="FFLHTHE"/>
<dbReference type="FunFam" id="1.20.1280.290:FF:000001">
    <property type="entry name" value="Bidirectional sugar transporter SWEET"/>
    <property type="match status" value="1"/>
</dbReference>
<keyword evidence="3" id="KW-0813">Transport</keyword>
<dbReference type="PANTHER" id="PTHR10791">
    <property type="entry name" value="RAG1-ACTIVATING PROTEIN 1"/>
    <property type="match status" value="1"/>
</dbReference>
<dbReference type="Gramene" id="KFK23873">
    <property type="protein sequence ID" value="KFK23873"/>
    <property type="gene ID" value="AALP_AAs64458U000100"/>
</dbReference>
<evidence type="ECO:0000256" key="6">
    <source>
        <dbReference type="ARBA" id="ARBA00022737"/>
    </source>
</evidence>
<sequence>NVISLGLFLSPMPMFVRIIKKKAVEEFQPYPYVLTMMNCMLWIFYGLPIVQKDSLLVTTINGVGLGIQAIYIFIFLIYSGRKKKNSC</sequence>
<evidence type="ECO:0000256" key="4">
    <source>
        <dbReference type="ARBA" id="ARBA00022597"/>
    </source>
</evidence>
<keyword evidence="11" id="KW-1185">Reference proteome</keyword>
<feature type="transmembrane region" description="Helical" evidence="9">
    <location>
        <begin position="30"/>
        <end position="50"/>
    </location>
</feature>
<feature type="transmembrane region" description="Helical" evidence="9">
    <location>
        <begin position="56"/>
        <end position="78"/>
    </location>
</feature>
<dbReference type="EMBL" id="KL974307">
    <property type="protein sequence ID" value="KFK23873.1"/>
    <property type="molecule type" value="Genomic_DNA"/>
</dbReference>
<feature type="non-terminal residue" evidence="10">
    <location>
        <position position="1"/>
    </location>
</feature>
<evidence type="ECO:0000313" key="11">
    <source>
        <dbReference type="Proteomes" id="UP000029120"/>
    </source>
</evidence>
<protein>
    <recommendedName>
        <fullName evidence="12">Bidirectional sugar transporter SWEET</fullName>
    </recommendedName>
</protein>
<keyword evidence="8 9" id="KW-0472">Membrane</keyword>
<dbReference type="OrthoDB" id="409725at2759"/>
<evidence type="ECO:0000313" key="10">
    <source>
        <dbReference type="EMBL" id="KFK23873.1"/>
    </source>
</evidence>
<keyword evidence="4" id="KW-0762">Sugar transport</keyword>
<dbReference type="InterPro" id="IPR004316">
    <property type="entry name" value="SWEET_rpt"/>
</dbReference>
<dbReference type="Proteomes" id="UP000029120">
    <property type="component" value="Unassembled WGS sequence"/>
</dbReference>
<evidence type="ECO:0000256" key="1">
    <source>
        <dbReference type="ARBA" id="ARBA00004127"/>
    </source>
</evidence>
<keyword evidence="5 9" id="KW-0812">Transmembrane</keyword>
<dbReference type="eggNOG" id="KOG1623">
    <property type="taxonomic scope" value="Eukaryota"/>
</dbReference>
<dbReference type="GO" id="GO:0012505">
    <property type="term" value="C:endomembrane system"/>
    <property type="evidence" value="ECO:0007669"/>
    <property type="project" value="UniProtKB-SubCell"/>
</dbReference>
<proteinExistence type="inferred from homology"/>
<accession>A0A087G1X1</accession>
<gene>
    <name evidence="10" type="ORF">AALP_AAs64458U000100</name>
</gene>
<dbReference type="PANTHER" id="PTHR10791:SF236">
    <property type="entry name" value="BIDIRECTIONAL SUGAR TRANSPORTER SWEET8"/>
    <property type="match status" value="1"/>
</dbReference>
<evidence type="ECO:0000256" key="8">
    <source>
        <dbReference type="ARBA" id="ARBA00023136"/>
    </source>
</evidence>
<evidence type="ECO:0000256" key="9">
    <source>
        <dbReference type="SAM" id="Phobius"/>
    </source>
</evidence>
<evidence type="ECO:0000256" key="5">
    <source>
        <dbReference type="ARBA" id="ARBA00022692"/>
    </source>
</evidence>
<dbReference type="Gene3D" id="1.20.1280.290">
    <property type="match status" value="1"/>
</dbReference>
<dbReference type="AlphaFoldDB" id="A0A087G1X1"/>
<dbReference type="GO" id="GO:0051119">
    <property type="term" value="F:sugar transmembrane transporter activity"/>
    <property type="evidence" value="ECO:0007669"/>
    <property type="project" value="InterPro"/>
</dbReference>
<name>A0A087G1X1_ARAAL</name>
<evidence type="ECO:0000256" key="3">
    <source>
        <dbReference type="ARBA" id="ARBA00022448"/>
    </source>
</evidence>
<organism evidence="10 11">
    <name type="scientific">Arabis alpina</name>
    <name type="common">Alpine rock-cress</name>
    <dbReference type="NCBI Taxonomy" id="50452"/>
    <lineage>
        <taxon>Eukaryota</taxon>
        <taxon>Viridiplantae</taxon>
        <taxon>Streptophyta</taxon>
        <taxon>Embryophyta</taxon>
        <taxon>Tracheophyta</taxon>
        <taxon>Spermatophyta</taxon>
        <taxon>Magnoliopsida</taxon>
        <taxon>eudicotyledons</taxon>
        <taxon>Gunneridae</taxon>
        <taxon>Pentapetalae</taxon>
        <taxon>rosids</taxon>
        <taxon>malvids</taxon>
        <taxon>Brassicales</taxon>
        <taxon>Brassicaceae</taxon>
        <taxon>Arabideae</taxon>
        <taxon>Arabis</taxon>
    </lineage>
</organism>
<reference evidence="11" key="1">
    <citation type="journal article" date="2015" name="Nat. Plants">
        <title>Genome expansion of Arabis alpina linked with retrotransposition and reduced symmetric DNA methylation.</title>
        <authorList>
            <person name="Willing E.M."/>
            <person name="Rawat V."/>
            <person name="Mandakova T."/>
            <person name="Maumus F."/>
            <person name="James G.V."/>
            <person name="Nordstroem K.J."/>
            <person name="Becker C."/>
            <person name="Warthmann N."/>
            <person name="Chica C."/>
            <person name="Szarzynska B."/>
            <person name="Zytnicki M."/>
            <person name="Albani M.C."/>
            <person name="Kiefer C."/>
            <person name="Bergonzi S."/>
            <person name="Castaings L."/>
            <person name="Mateos J.L."/>
            <person name="Berns M.C."/>
            <person name="Bujdoso N."/>
            <person name="Piofczyk T."/>
            <person name="de Lorenzo L."/>
            <person name="Barrero-Sicilia C."/>
            <person name="Mateos I."/>
            <person name="Piednoel M."/>
            <person name="Hagmann J."/>
            <person name="Chen-Min-Tao R."/>
            <person name="Iglesias-Fernandez R."/>
            <person name="Schuster S.C."/>
            <person name="Alonso-Blanco C."/>
            <person name="Roudier F."/>
            <person name="Carbonero P."/>
            <person name="Paz-Ares J."/>
            <person name="Davis S.J."/>
            <person name="Pecinka A."/>
            <person name="Quesneville H."/>
            <person name="Colot V."/>
            <person name="Lysak M.A."/>
            <person name="Weigel D."/>
            <person name="Coupland G."/>
            <person name="Schneeberger K."/>
        </authorList>
    </citation>
    <scope>NUCLEOTIDE SEQUENCE [LARGE SCALE GENOMIC DNA]</scope>
    <source>
        <strain evidence="11">cv. Pajares</strain>
    </source>
</reference>
<evidence type="ECO:0008006" key="12">
    <source>
        <dbReference type="Google" id="ProtNLM"/>
    </source>
</evidence>
<dbReference type="Pfam" id="PF03083">
    <property type="entry name" value="MtN3_slv"/>
    <property type="match status" value="1"/>
</dbReference>